<dbReference type="PANTHER" id="PTHR30616">
    <property type="entry name" value="UNCHARACTERIZED PROTEIN YFIH"/>
    <property type="match status" value="1"/>
</dbReference>
<dbReference type="EMBL" id="JBHDLJ010000001">
    <property type="protein sequence ID" value="MFB0833370.1"/>
    <property type="molecule type" value="Genomic_DNA"/>
</dbReference>
<dbReference type="RefSeq" id="WP_373970525.1">
    <property type="nucleotide sequence ID" value="NZ_JBHDLJ010000001.1"/>
</dbReference>
<dbReference type="CDD" id="cd16833">
    <property type="entry name" value="YfiH"/>
    <property type="match status" value="1"/>
</dbReference>
<comment type="function">
    <text evidence="2">Purine nucleoside enzyme that catalyzes the phosphorolysis of adenosine and inosine nucleosides, yielding D-ribose 1-phosphate and the respective free bases, adenine and hypoxanthine. Also catalyzes the phosphorolysis of S-methyl-5'-thioadenosine into adenine and S-methyl-5-thio-alpha-D-ribose 1-phosphate. Also has adenosine deaminase activity.</text>
</comment>
<evidence type="ECO:0000256" key="3">
    <source>
        <dbReference type="ARBA" id="ARBA00007353"/>
    </source>
</evidence>
<evidence type="ECO:0000256" key="11">
    <source>
        <dbReference type="ARBA" id="ARBA00049893"/>
    </source>
</evidence>
<evidence type="ECO:0000256" key="6">
    <source>
        <dbReference type="ARBA" id="ARBA00022801"/>
    </source>
</evidence>
<protein>
    <submittedName>
        <fullName evidence="12">Polyphenol oxidase family protein</fullName>
    </submittedName>
</protein>
<evidence type="ECO:0000256" key="8">
    <source>
        <dbReference type="ARBA" id="ARBA00023008"/>
    </source>
</evidence>
<organism evidence="12 13">
    <name type="scientific">Arthrobacter halodurans</name>
    <dbReference type="NCBI Taxonomy" id="516699"/>
    <lineage>
        <taxon>Bacteria</taxon>
        <taxon>Bacillati</taxon>
        <taxon>Actinomycetota</taxon>
        <taxon>Actinomycetes</taxon>
        <taxon>Micrococcales</taxon>
        <taxon>Micrococcaceae</taxon>
        <taxon>Arthrobacter</taxon>
    </lineage>
</organism>
<comment type="similarity">
    <text evidence="3">Belongs to the purine nucleoside phosphorylase YfiH/LACC1 family.</text>
</comment>
<reference evidence="12 13" key="1">
    <citation type="submission" date="2024-09" db="EMBL/GenBank/DDBJ databases">
        <authorList>
            <person name="Salinas-Garcia M.A."/>
            <person name="Prieme A."/>
        </authorList>
    </citation>
    <scope>NUCLEOTIDE SEQUENCE [LARGE SCALE GENOMIC DNA]</scope>
    <source>
        <strain evidence="12 13">DSM 21081</strain>
    </source>
</reference>
<keyword evidence="7" id="KW-0862">Zinc</keyword>
<accession>A0ABV4UIM7</accession>
<comment type="catalytic activity">
    <reaction evidence="11">
        <text>S-methyl-5'-thioadenosine + phosphate = 5-(methylsulfanyl)-alpha-D-ribose 1-phosphate + adenine</text>
        <dbReference type="Rhea" id="RHEA:11852"/>
        <dbReference type="ChEBI" id="CHEBI:16708"/>
        <dbReference type="ChEBI" id="CHEBI:17509"/>
        <dbReference type="ChEBI" id="CHEBI:43474"/>
        <dbReference type="ChEBI" id="CHEBI:58533"/>
        <dbReference type="EC" id="2.4.2.28"/>
    </reaction>
    <physiologicalReaction direction="left-to-right" evidence="11">
        <dbReference type="Rhea" id="RHEA:11853"/>
    </physiologicalReaction>
</comment>
<evidence type="ECO:0000256" key="1">
    <source>
        <dbReference type="ARBA" id="ARBA00000553"/>
    </source>
</evidence>
<evidence type="ECO:0000256" key="5">
    <source>
        <dbReference type="ARBA" id="ARBA00022723"/>
    </source>
</evidence>
<sequence>MLRYVPAGLPEIRVAFTSSADGNLALHVGDDPVRVADARVRLEERLGLGAGRLRFMDQVHSAATHTVGVDPEPPGGRAPTADALVSPDGGSPLAVMVADCVPVVLVGRTADGAATGVAHAGRAGLLGGVLEGAVRALRGAGAAELQAWIGPSICGACYEVPPDMASDAERSMPGIATTTSRGTPGLDLPGAAARLLSRAGAAVHSAGVCTLEHPAYYSYRRDRATGRFAGLVWRAGDPR</sequence>
<keyword evidence="8" id="KW-0186">Copper</keyword>
<evidence type="ECO:0000256" key="2">
    <source>
        <dbReference type="ARBA" id="ARBA00003215"/>
    </source>
</evidence>
<keyword evidence="5" id="KW-0479">Metal-binding</keyword>
<comment type="catalytic activity">
    <reaction evidence="10">
        <text>adenosine + phosphate = alpha-D-ribose 1-phosphate + adenine</text>
        <dbReference type="Rhea" id="RHEA:27642"/>
        <dbReference type="ChEBI" id="CHEBI:16335"/>
        <dbReference type="ChEBI" id="CHEBI:16708"/>
        <dbReference type="ChEBI" id="CHEBI:43474"/>
        <dbReference type="ChEBI" id="CHEBI:57720"/>
        <dbReference type="EC" id="2.4.2.1"/>
    </reaction>
    <physiologicalReaction direction="left-to-right" evidence="10">
        <dbReference type="Rhea" id="RHEA:27643"/>
    </physiologicalReaction>
</comment>
<dbReference type="Gene3D" id="3.60.140.10">
    <property type="entry name" value="CNF1/YfiH-like putative cysteine hydrolases"/>
    <property type="match status" value="1"/>
</dbReference>
<gene>
    <name evidence="12" type="ORF">ACETWP_02110</name>
</gene>
<comment type="catalytic activity">
    <reaction evidence="1">
        <text>inosine + phosphate = alpha-D-ribose 1-phosphate + hypoxanthine</text>
        <dbReference type="Rhea" id="RHEA:27646"/>
        <dbReference type="ChEBI" id="CHEBI:17368"/>
        <dbReference type="ChEBI" id="CHEBI:17596"/>
        <dbReference type="ChEBI" id="CHEBI:43474"/>
        <dbReference type="ChEBI" id="CHEBI:57720"/>
        <dbReference type="EC" id="2.4.2.1"/>
    </reaction>
    <physiologicalReaction direction="left-to-right" evidence="1">
        <dbReference type="Rhea" id="RHEA:27647"/>
    </physiologicalReaction>
</comment>
<comment type="caution">
    <text evidence="12">The sequence shown here is derived from an EMBL/GenBank/DDBJ whole genome shotgun (WGS) entry which is preliminary data.</text>
</comment>
<evidence type="ECO:0000313" key="12">
    <source>
        <dbReference type="EMBL" id="MFB0833370.1"/>
    </source>
</evidence>
<evidence type="ECO:0000256" key="10">
    <source>
        <dbReference type="ARBA" id="ARBA00048968"/>
    </source>
</evidence>
<dbReference type="Pfam" id="PF02578">
    <property type="entry name" value="Cu-oxidase_4"/>
    <property type="match status" value="1"/>
</dbReference>
<evidence type="ECO:0000256" key="4">
    <source>
        <dbReference type="ARBA" id="ARBA00022679"/>
    </source>
</evidence>
<keyword evidence="13" id="KW-1185">Reference proteome</keyword>
<keyword evidence="6" id="KW-0378">Hydrolase</keyword>
<evidence type="ECO:0000256" key="9">
    <source>
        <dbReference type="ARBA" id="ARBA00047989"/>
    </source>
</evidence>
<dbReference type="InterPro" id="IPR038371">
    <property type="entry name" value="Cu_polyphenol_OxRdtase_sf"/>
</dbReference>
<name>A0ABV4UIM7_9MICC</name>
<dbReference type="SUPFAM" id="SSF64438">
    <property type="entry name" value="CNF1/YfiH-like putative cysteine hydrolases"/>
    <property type="match status" value="1"/>
</dbReference>
<proteinExistence type="inferred from homology"/>
<dbReference type="Proteomes" id="UP001575652">
    <property type="component" value="Unassembled WGS sequence"/>
</dbReference>
<evidence type="ECO:0000313" key="13">
    <source>
        <dbReference type="Proteomes" id="UP001575652"/>
    </source>
</evidence>
<comment type="catalytic activity">
    <reaction evidence="9">
        <text>adenosine + H2O + H(+) = inosine + NH4(+)</text>
        <dbReference type="Rhea" id="RHEA:24408"/>
        <dbReference type="ChEBI" id="CHEBI:15377"/>
        <dbReference type="ChEBI" id="CHEBI:15378"/>
        <dbReference type="ChEBI" id="CHEBI:16335"/>
        <dbReference type="ChEBI" id="CHEBI:17596"/>
        <dbReference type="ChEBI" id="CHEBI:28938"/>
        <dbReference type="EC" id="3.5.4.4"/>
    </reaction>
    <physiologicalReaction direction="left-to-right" evidence="9">
        <dbReference type="Rhea" id="RHEA:24409"/>
    </physiologicalReaction>
</comment>
<keyword evidence="4" id="KW-0808">Transferase</keyword>
<dbReference type="InterPro" id="IPR011324">
    <property type="entry name" value="Cytotoxic_necrot_fac-like_cat"/>
</dbReference>
<dbReference type="InterPro" id="IPR003730">
    <property type="entry name" value="Cu_polyphenol_OxRdtase"/>
</dbReference>
<dbReference type="PANTHER" id="PTHR30616:SF2">
    <property type="entry name" value="PURINE NUCLEOSIDE PHOSPHORYLASE LACC1"/>
    <property type="match status" value="1"/>
</dbReference>
<evidence type="ECO:0000256" key="7">
    <source>
        <dbReference type="ARBA" id="ARBA00022833"/>
    </source>
</evidence>